<dbReference type="EMBL" id="CP001192">
    <property type="protein sequence ID" value="ACI58192.1"/>
    <property type="molecule type" value="Genomic_DNA"/>
</dbReference>
<keyword evidence="2" id="KW-0614">Plasmid</keyword>
<sequence length="121" mass="12935">MPHYHAEVERFVNDLAKDGNLLEKVRQDATGLALVVAIAKTYGYNFTLDETKSYVQRLSKRELADKHLDGIVGGRHDPSVATSTKVMQTAVVATTAVEAAEAATTVLEAAQAVVVVAAVLI</sequence>
<organism evidence="2 3">
    <name type="scientific">Rhizobium leguminosarum bv. trifolii (strain WSM2304)</name>
    <dbReference type="NCBI Taxonomy" id="395492"/>
    <lineage>
        <taxon>Bacteria</taxon>
        <taxon>Pseudomonadati</taxon>
        <taxon>Pseudomonadota</taxon>
        <taxon>Alphaproteobacteria</taxon>
        <taxon>Hyphomicrobiales</taxon>
        <taxon>Rhizobiaceae</taxon>
        <taxon>Rhizobium/Agrobacterium group</taxon>
        <taxon>Rhizobium</taxon>
    </lineage>
</organism>
<dbReference type="InterPro" id="IPR012903">
    <property type="entry name" value="Nif11"/>
</dbReference>
<dbReference type="Pfam" id="PF07862">
    <property type="entry name" value="Nif11"/>
    <property type="match status" value="1"/>
</dbReference>
<dbReference type="KEGG" id="rlt:Rleg2_4966"/>
<geneLocation type="plasmid" evidence="2 3">
    <name>pRLG201</name>
</geneLocation>
<name>A0ABF7QVK3_RHILW</name>
<feature type="domain" description="Nif11" evidence="1">
    <location>
        <begin position="7"/>
        <end position="50"/>
    </location>
</feature>
<dbReference type="RefSeq" id="WP_012555900.1">
    <property type="nucleotide sequence ID" value="NC_011368.1"/>
</dbReference>
<accession>A0ABF7QVK3</accession>
<evidence type="ECO:0000259" key="1">
    <source>
        <dbReference type="Pfam" id="PF07862"/>
    </source>
</evidence>
<keyword evidence="3" id="KW-1185">Reference proteome</keyword>
<dbReference type="Proteomes" id="UP000008330">
    <property type="component" value="Plasmid pRLG201"/>
</dbReference>
<evidence type="ECO:0000313" key="2">
    <source>
        <dbReference type="EMBL" id="ACI58192.1"/>
    </source>
</evidence>
<protein>
    <recommendedName>
        <fullName evidence="1">Nif11 domain-containing protein</fullName>
    </recommendedName>
</protein>
<dbReference type="AlphaFoldDB" id="A0ABF7QVK3"/>
<gene>
    <name evidence="2" type="ordered locus">Rleg2_4966</name>
</gene>
<proteinExistence type="predicted"/>
<reference evidence="2 3" key="1">
    <citation type="journal article" date="2010" name="Stand. Genomic Sci.">
        <title>Complete genome sequence of Rhizobium leguminosarum bv trifolii strain WSM2304, an effective microsymbiont of the South American clover Trifolium polymorphum.</title>
        <authorList>
            <person name="Reeve W."/>
            <person name="O'Hara G."/>
            <person name="Chain P."/>
            <person name="Ardley J."/>
            <person name="Brau L."/>
            <person name="Nandesena K."/>
            <person name="Tiwari R."/>
            <person name="Malfatti S."/>
            <person name="Kiss H."/>
            <person name="Lapidus A."/>
            <person name="Copeland A."/>
            <person name="Nolan M."/>
            <person name="Land M."/>
            <person name="Ivanova N."/>
            <person name="Mavromatis K."/>
            <person name="Markowitz V."/>
            <person name="Kyrpides N."/>
            <person name="Melino V."/>
            <person name="Denton M."/>
            <person name="Yates R."/>
            <person name="Howieson J."/>
        </authorList>
    </citation>
    <scope>NUCLEOTIDE SEQUENCE [LARGE SCALE GENOMIC DNA]</scope>
    <source>
        <strain evidence="2 3">WSM2304</strain>
    </source>
</reference>
<evidence type="ECO:0000313" key="3">
    <source>
        <dbReference type="Proteomes" id="UP000008330"/>
    </source>
</evidence>